<dbReference type="GO" id="GO:0003700">
    <property type="term" value="F:DNA-binding transcription factor activity"/>
    <property type="evidence" value="ECO:0007669"/>
    <property type="project" value="InterPro"/>
</dbReference>
<evidence type="ECO:0000313" key="7">
    <source>
        <dbReference type="EMBL" id="AKV04483.1"/>
    </source>
</evidence>
<dbReference type="AlphaFoldDB" id="A0A0K1QFI2"/>
<dbReference type="EMBL" id="CP012333">
    <property type="protein sequence ID" value="AKV04483.1"/>
    <property type="molecule type" value="Genomic_DNA"/>
</dbReference>
<keyword evidence="7" id="KW-0032">Aminotransferase</keyword>
<dbReference type="InterPro" id="IPR004839">
    <property type="entry name" value="Aminotransferase_I/II_large"/>
</dbReference>
<dbReference type="SUPFAM" id="SSF53383">
    <property type="entry name" value="PLP-dependent transferases"/>
    <property type="match status" value="1"/>
</dbReference>
<evidence type="ECO:0000256" key="1">
    <source>
        <dbReference type="ARBA" id="ARBA00005384"/>
    </source>
</evidence>
<keyword evidence="3" id="KW-0805">Transcription regulation</keyword>
<dbReference type="Pfam" id="PF00155">
    <property type="entry name" value="Aminotran_1_2"/>
    <property type="match status" value="1"/>
</dbReference>
<dbReference type="CDD" id="cd07377">
    <property type="entry name" value="WHTH_GntR"/>
    <property type="match status" value="1"/>
</dbReference>
<dbReference type="SMART" id="SM00345">
    <property type="entry name" value="HTH_GNTR"/>
    <property type="match status" value="1"/>
</dbReference>
<comment type="similarity">
    <text evidence="1">In the C-terminal section; belongs to the class-I pyridoxal-phosphate-dependent aminotransferase family.</text>
</comment>
<dbReference type="RefSeq" id="WP_146655087.1">
    <property type="nucleotide sequence ID" value="NZ_CP012333.1"/>
</dbReference>
<keyword evidence="2" id="KW-0663">Pyridoxal phosphate</keyword>
<organism evidence="7 8">
    <name type="scientific">Labilithrix luteola</name>
    <dbReference type="NCBI Taxonomy" id="1391654"/>
    <lineage>
        <taxon>Bacteria</taxon>
        <taxon>Pseudomonadati</taxon>
        <taxon>Myxococcota</taxon>
        <taxon>Polyangia</taxon>
        <taxon>Polyangiales</taxon>
        <taxon>Labilitrichaceae</taxon>
        <taxon>Labilithrix</taxon>
    </lineage>
</organism>
<evidence type="ECO:0000256" key="3">
    <source>
        <dbReference type="ARBA" id="ARBA00023015"/>
    </source>
</evidence>
<name>A0A0K1QFI2_9BACT</name>
<dbReference type="Pfam" id="PF00392">
    <property type="entry name" value="GntR"/>
    <property type="match status" value="1"/>
</dbReference>
<dbReference type="Gene3D" id="3.40.640.10">
    <property type="entry name" value="Type I PLP-dependent aspartate aminotransferase-like (Major domain)"/>
    <property type="match status" value="1"/>
</dbReference>
<evidence type="ECO:0000313" key="8">
    <source>
        <dbReference type="Proteomes" id="UP000064967"/>
    </source>
</evidence>
<dbReference type="InterPro" id="IPR036390">
    <property type="entry name" value="WH_DNA-bd_sf"/>
</dbReference>
<accession>A0A0K1QFI2</accession>
<dbReference type="STRING" id="1391654.AKJ09_11146"/>
<dbReference type="Gene3D" id="3.90.1150.10">
    <property type="entry name" value="Aspartate Aminotransferase, domain 1"/>
    <property type="match status" value="1"/>
</dbReference>
<keyword evidence="4" id="KW-0238">DNA-binding</keyword>
<dbReference type="PANTHER" id="PTHR46577">
    <property type="entry name" value="HTH-TYPE TRANSCRIPTIONAL REGULATORY PROTEIN GABR"/>
    <property type="match status" value="1"/>
</dbReference>
<reference evidence="7 8" key="1">
    <citation type="submission" date="2015-08" db="EMBL/GenBank/DDBJ databases">
        <authorList>
            <person name="Babu N.S."/>
            <person name="Beckwith C.J."/>
            <person name="Beseler K.G."/>
            <person name="Brison A."/>
            <person name="Carone J.V."/>
            <person name="Caskin T.P."/>
            <person name="Diamond M."/>
            <person name="Durham M.E."/>
            <person name="Foxe J.M."/>
            <person name="Go M."/>
            <person name="Henderson B.A."/>
            <person name="Jones I.B."/>
            <person name="McGettigan J.A."/>
            <person name="Micheletti S.J."/>
            <person name="Nasrallah M.E."/>
            <person name="Ortiz D."/>
            <person name="Piller C.R."/>
            <person name="Privatt S.R."/>
            <person name="Schneider S.L."/>
            <person name="Sharp S."/>
            <person name="Smith T.C."/>
            <person name="Stanton J.D."/>
            <person name="Ullery H.E."/>
            <person name="Wilson R.J."/>
            <person name="Serrano M.G."/>
            <person name="Buck G."/>
            <person name="Lee V."/>
            <person name="Wang Y."/>
            <person name="Carvalho R."/>
            <person name="Voegtly L."/>
            <person name="Shi R."/>
            <person name="Duckworth R."/>
            <person name="Johnson A."/>
            <person name="Loviza R."/>
            <person name="Walstead R."/>
            <person name="Shah Z."/>
            <person name="Kiflezghi M."/>
            <person name="Wade K."/>
            <person name="Ball S.L."/>
            <person name="Bradley K.W."/>
            <person name="Asai D.J."/>
            <person name="Bowman C.A."/>
            <person name="Russell D.A."/>
            <person name="Pope W.H."/>
            <person name="Jacobs-Sera D."/>
            <person name="Hendrix R.W."/>
            <person name="Hatfull G.F."/>
        </authorList>
    </citation>
    <scope>NUCLEOTIDE SEQUENCE [LARGE SCALE GENOMIC DNA]</scope>
    <source>
        <strain evidence="7 8">DSM 27648</strain>
    </source>
</reference>
<dbReference type="PROSITE" id="PS50949">
    <property type="entry name" value="HTH_GNTR"/>
    <property type="match status" value="1"/>
</dbReference>
<dbReference type="SUPFAM" id="SSF46785">
    <property type="entry name" value="Winged helix' DNA-binding domain"/>
    <property type="match status" value="1"/>
</dbReference>
<sequence length="471" mass="49550">METGNSREKLGQALRRLVASSAAGSQLPPVRELVAQHRVSPVTVHRVLQQLSVEGLVVARPGAGTFVAARPVRGGSGHFEWQALALGSQDVPANALAALAVTTSSGATLLSSGYLDPALQPLSLLAGAAARAARRPGTWSRLPAEGLEGLRAWFAHESGGGFRESDVTIVSGGQAALTLAFRALSRPNDPVVFEAPTYLGALATAKAARLAPVPVPCDGEGILPDALARILTKTGARLVYCQPTFANPTGISFSVERRARVLDVVARANAFLIEDDSFRTLALDGLPPRPLAVDDVDGHVVYIRSLTKSTAPGLRVAALVARGAALTRLRSMRELDDFFVSGVLQETALELVTSASWSRHLASVRRTLRERRDALAGAVGELPLAAPVCLPKGGLHLWLRLREGLDDLALAARARSEGIIVSPGSPWFPAEAPGPYLRLSYAAADASVLVRGAAKLKAVIAKMTIHGSRRA</sequence>
<protein>
    <submittedName>
        <fullName evidence="7">Transcriptional regulator, GntR family domain / Aspartate aminotransferase</fullName>
    </submittedName>
</protein>
<feature type="domain" description="HTH gntR-type" evidence="6">
    <location>
        <begin position="3"/>
        <end position="70"/>
    </location>
</feature>
<dbReference type="PANTHER" id="PTHR46577:SF1">
    <property type="entry name" value="HTH-TYPE TRANSCRIPTIONAL REGULATORY PROTEIN GABR"/>
    <property type="match status" value="1"/>
</dbReference>
<dbReference type="InterPro" id="IPR015421">
    <property type="entry name" value="PyrdxlP-dep_Trfase_major"/>
</dbReference>
<dbReference type="GO" id="GO:0030170">
    <property type="term" value="F:pyridoxal phosphate binding"/>
    <property type="evidence" value="ECO:0007669"/>
    <property type="project" value="InterPro"/>
</dbReference>
<dbReference type="Proteomes" id="UP000064967">
    <property type="component" value="Chromosome"/>
</dbReference>
<dbReference type="Gene3D" id="1.10.10.10">
    <property type="entry name" value="Winged helix-like DNA-binding domain superfamily/Winged helix DNA-binding domain"/>
    <property type="match status" value="1"/>
</dbReference>
<dbReference type="OrthoDB" id="9794015at2"/>
<gene>
    <name evidence="7" type="ORF">AKJ09_11146</name>
</gene>
<dbReference type="GO" id="GO:0003677">
    <property type="term" value="F:DNA binding"/>
    <property type="evidence" value="ECO:0007669"/>
    <property type="project" value="UniProtKB-KW"/>
</dbReference>
<evidence type="ECO:0000256" key="5">
    <source>
        <dbReference type="ARBA" id="ARBA00023163"/>
    </source>
</evidence>
<keyword evidence="7" id="KW-0808">Transferase</keyword>
<keyword evidence="8" id="KW-1185">Reference proteome</keyword>
<keyword evidence="5" id="KW-0804">Transcription</keyword>
<dbReference type="InterPro" id="IPR051446">
    <property type="entry name" value="HTH_trans_reg/aminotransferase"/>
</dbReference>
<evidence type="ECO:0000259" key="6">
    <source>
        <dbReference type="PROSITE" id="PS50949"/>
    </source>
</evidence>
<evidence type="ECO:0000256" key="4">
    <source>
        <dbReference type="ARBA" id="ARBA00023125"/>
    </source>
</evidence>
<proteinExistence type="inferred from homology"/>
<dbReference type="InterPro" id="IPR015424">
    <property type="entry name" value="PyrdxlP-dep_Trfase"/>
</dbReference>
<dbReference type="InterPro" id="IPR036388">
    <property type="entry name" value="WH-like_DNA-bd_sf"/>
</dbReference>
<dbReference type="InterPro" id="IPR000524">
    <property type="entry name" value="Tscrpt_reg_HTH_GntR"/>
</dbReference>
<dbReference type="KEGG" id="llu:AKJ09_11146"/>
<dbReference type="GO" id="GO:0008483">
    <property type="term" value="F:transaminase activity"/>
    <property type="evidence" value="ECO:0007669"/>
    <property type="project" value="UniProtKB-KW"/>
</dbReference>
<dbReference type="InterPro" id="IPR015422">
    <property type="entry name" value="PyrdxlP-dep_Trfase_small"/>
</dbReference>
<evidence type="ECO:0000256" key="2">
    <source>
        <dbReference type="ARBA" id="ARBA00022898"/>
    </source>
</evidence>
<dbReference type="CDD" id="cd00609">
    <property type="entry name" value="AAT_like"/>
    <property type="match status" value="1"/>
</dbReference>